<name>A0A437RQU6_9BURK</name>
<proteinExistence type="inferred from homology"/>
<keyword evidence="6" id="KW-0479">Metal-binding</keyword>
<dbReference type="InterPro" id="IPR007865">
    <property type="entry name" value="Aminopep_P_N"/>
</dbReference>
<evidence type="ECO:0000256" key="1">
    <source>
        <dbReference type="ARBA" id="ARBA00001424"/>
    </source>
</evidence>
<keyword evidence="8" id="KW-0482">Metalloprotease</keyword>
<dbReference type="InterPro" id="IPR052433">
    <property type="entry name" value="X-Pro_dipept-like"/>
</dbReference>
<protein>
    <recommendedName>
        <fullName evidence="4">Xaa-Pro aminopeptidase</fullName>
        <ecNumber evidence="4">3.4.11.9</ecNumber>
    </recommendedName>
</protein>
<dbReference type="InterPro" id="IPR000994">
    <property type="entry name" value="Pept_M24"/>
</dbReference>
<dbReference type="GO" id="GO:0005829">
    <property type="term" value="C:cytosol"/>
    <property type="evidence" value="ECO:0007669"/>
    <property type="project" value="TreeGrafter"/>
</dbReference>
<evidence type="ECO:0000256" key="6">
    <source>
        <dbReference type="ARBA" id="ARBA00022723"/>
    </source>
</evidence>
<dbReference type="InterPro" id="IPR029149">
    <property type="entry name" value="Creatin/AminoP/Spt16_N"/>
</dbReference>
<keyword evidence="5" id="KW-0645">Protease</keyword>
<dbReference type="GO" id="GO:0030145">
    <property type="term" value="F:manganese ion binding"/>
    <property type="evidence" value="ECO:0007669"/>
    <property type="project" value="InterPro"/>
</dbReference>
<dbReference type="RefSeq" id="WP_128226798.1">
    <property type="nucleotide sequence ID" value="NZ_SACR01000001.1"/>
</dbReference>
<evidence type="ECO:0000313" key="12">
    <source>
        <dbReference type="Proteomes" id="UP000285575"/>
    </source>
</evidence>
<dbReference type="InterPro" id="IPR036005">
    <property type="entry name" value="Creatinase/aminopeptidase-like"/>
</dbReference>
<evidence type="ECO:0000313" key="11">
    <source>
        <dbReference type="EMBL" id="RVU49159.1"/>
    </source>
</evidence>
<reference evidence="11 12" key="1">
    <citation type="submission" date="2019-01" db="EMBL/GenBank/DDBJ databases">
        <authorList>
            <person name="Chen W.-M."/>
        </authorList>
    </citation>
    <scope>NUCLEOTIDE SEQUENCE [LARGE SCALE GENOMIC DNA]</scope>
    <source>
        <strain evidence="11 12">KYPY4</strain>
    </source>
</reference>
<keyword evidence="7" id="KW-0378">Hydrolase</keyword>
<evidence type="ECO:0000256" key="9">
    <source>
        <dbReference type="ARBA" id="ARBA00023211"/>
    </source>
</evidence>
<comment type="catalytic activity">
    <reaction evidence="1">
        <text>Release of any N-terminal amino acid, including proline, that is linked to proline, even from a dipeptide or tripeptide.</text>
        <dbReference type="EC" id="3.4.11.9"/>
    </reaction>
</comment>
<dbReference type="Pfam" id="PF05195">
    <property type="entry name" value="AMP_N"/>
    <property type="match status" value="1"/>
</dbReference>
<comment type="caution">
    <text evidence="11">The sequence shown here is derived from an EMBL/GenBank/DDBJ whole genome shotgun (WGS) entry which is preliminary data.</text>
</comment>
<dbReference type="PANTHER" id="PTHR43226">
    <property type="entry name" value="XAA-PRO AMINOPEPTIDASE 3"/>
    <property type="match status" value="1"/>
</dbReference>
<dbReference type="SMART" id="SM01011">
    <property type="entry name" value="AMP_N"/>
    <property type="match status" value="1"/>
</dbReference>
<dbReference type="CDD" id="cd01087">
    <property type="entry name" value="Prolidase"/>
    <property type="match status" value="1"/>
</dbReference>
<dbReference type="AlphaFoldDB" id="A0A437RQU6"/>
<evidence type="ECO:0000256" key="2">
    <source>
        <dbReference type="ARBA" id="ARBA00001936"/>
    </source>
</evidence>
<dbReference type="EC" id="3.4.11.9" evidence="4"/>
<evidence type="ECO:0000256" key="3">
    <source>
        <dbReference type="ARBA" id="ARBA00008766"/>
    </source>
</evidence>
<dbReference type="GO" id="GO:0006508">
    <property type="term" value="P:proteolysis"/>
    <property type="evidence" value="ECO:0007669"/>
    <property type="project" value="UniProtKB-KW"/>
</dbReference>
<evidence type="ECO:0000256" key="4">
    <source>
        <dbReference type="ARBA" id="ARBA00012574"/>
    </source>
</evidence>
<evidence type="ECO:0000256" key="8">
    <source>
        <dbReference type="ARBA" id="ARBA00023049"/>
    </source>
</evidence>
<evidence type="ECO:0000256" key="5">
    <source>
        <dbReference type="ARBA" id="ARBA00022670"/>
    </source>
</evidence>
<comment type="similarity">
    <text evidence="3">Belongs to the peptidase M24B family.</text>
</comment>
<keyword evidence="12" id="KW-1185">Reference proteome</keyword>
<dbReference type="GO" id="GO:0070006">
    <property type="term" value="F:metalloaminopeptidase activity"/>
    <property type="evidence" value="ECO:0007669"/>
    <property type="project" value="InterPro"/>
</dbReference>
<dbReference type="EMBL" id="SACR01000001">
    <property type="protein sequence ID" value="RVU49159.1"/>
    <property type="molecule type" value="Genomic_DNA"/>
</dbReference>
<comment type="cofactor">
    <cofactor evidence="2">
        <name>Mn(2+)</name>
        <dbReference type="ChEBI" id="CHEBI:29035"/>
    </cofactor>
</comment>
<evidence type="ECO:0000259" key="10">
    <source>
        <dbReference type="SMART" id="SM01011"/>
    </source>
</evidence>
<keyword evidence="11" id="KW-0031">Aminopeptidase</keyword>
<dbReference type="Gene3D" id="3.90.230.10">
    <property type="entry name" value="Creatinase/methionine aminopeptidase superfamily"/>
    <property type="match status" value="1"/>
</dbReference>
<organism evidence="11 12">
    <name type="scientific">Rubrivivax rivuli</name>
    <dbReference type="NCBI Taxonomy" id="1862385"/>
    <lineage>
        <taxon>Bacteria</taxon>
        <taxon>Pseudomonadati</taxon>
        <taxon>Pseudomonadota</taxon>
        <taxon>Betaproteobacteria</taxon>
        <taxon>Burkholderiales</taxon>
        <taxon>Sphaerotilaceae</taxon>
        <taxon>Rubrivivax</taxon>
    </lineage>
</organism>
<evidence type="ECO:0000256" key="7">
    <source>
        <dbReference type="ARBA" id="ARBA00022801"/>
    </source>
</evidence>
<feature type="domain" description="Aminopeptidase P N-terminal" evidence="10">
    <location>
        <begin position="2"/>
        <end position="133"/>
    </location>
</feature>
<dbReference type="SUPFAM" id="SSF53092">
    <property type="entry name" value="Creatinase/prolidase N-terminal domain"/>
    <property type="match status" value="1"/>
</dbReference>
<dbReference type="OrthoDB" id="9806388at2"/>
<dbReference type="SUPFAM" id="SSF55920">
    <property type="entry name" value="Creatinase/aminopeptidase"/>
    <property type="match status" value="1"/>
</dbReference>
<dbReference type="Proteomes" id="UP000285575">
    <property type="component" value="Unassembled WGS sequence"/>
</dbReference>
<gene>
    <name evidence="11" type="ORF">EOE66_00800</name>
</gene>
<keyword evidence="9" id="KW-0464">Manganese</keyword>
<accession>A0A437RQU6</accession>
<dbReference type="PANTHER" id="PTHR43226:SF4">
    <property type="entry name" value="XAA-PRO AMINOPEPTIDASE 3"/>
    <property type="match status" value="1"/>
</dbReference>
<sequence>MIDTLTYQQRRAELARRVGHGLVLLPGHAESPCNYRDNCYPFRQDSTLLYFSGLAVPDIALLLDCDSGQTTLLAADPHPDDIVWTGPVPSRAEQAARAGIEHHAPLSSLQALVEQAQAQGRTVHRLPVARTGEATGASAALLHAVVALRAVKTADEVAQIEQALHTTRDMHLLALRQARVGVAEQAVVGAMEGLVAARGLRMAYPVIFSSRGEILHNHHHDQTLQAGDLVVNDSGAESPLGYASDITRTIPASGRFTPLQADLYRVVLKAQQEAIALLKPGVPYRQVHEHACTVLVDGMIGLGFMRGNAAEAVERGAHAIVFPCGTGHMLGLDVHDMEGLGEQHVGYGEGNTRSTLPGHKYLRMARAVQPGFVLTVEPGLYFNPWLAAQWQAQGLHTDLIDYGAMQRHMAQFRSGGIRIEDDVLVTEHGARVLGPHIARTVEEVEAACAGAE</sequence>
<dbReference type="Pfam" id="PF00557">
    <property type="entry name" value="Peptidase_M24"/>
    <property type="match status" value="1"/>
</dbReference>